<feature type="binding site" evidence="8">
    <location>
        <position position="166"/>
    </location>
    <ligand>
        <name>substrate</name>
    </ligand>
</feature>
<proteinExistence type="inferred from homology"/>
<dbReference type="InterPro" id="IPR022450">
    <property type="entry name" value="TsaD"/>
</dbReference>
<dbReference type="SUPFAM" id="SSF53067">
    <property type="entry name" value="Actin-like ATPase domain"/>
    <property type="match status" value="2"/>
</dbReference>
<dbReference type="InterPro" id="IPR043129">
    <property type="entry name" value="ATPase_NBD"/>
</dbReference>
<dbReference type="GO" id="GO:0002949">
    <property type="term" value="P:tRNA threonylcarbamoyladenosine modification"/>
    <property type="evidence" value="ECO:0007669"/>
    <property type="project" value="UniProtKB-UniRule"/>
</dbReference>
<dbReference type="Proteomes" id="UP000441754">
    <property type="component" value="Unassembled WGS sequence"/>
</dbReference>
<dbReference type="Pfam" id="PF00814">
    <property type="entry name" value="TsaD"/>
    <property type="match status" value="1"/>
</dbReference>
<comment type="cofactor">
    <cofactor evidence="8">
        <name>Fe(2+)</name>
        <dbReference type="ChEBI" id="CHEBI:29033"/>
    </cofactor>
    <text evidence="8">Binds 1 Fe(2+) ion per subunit.</text>
</comment>
<keyword evidence="4 8" id="KW-0479">Metal-binding</keyword>
<feature type="binding site" evidence="8">
    <location>
        <position position="113"/>
    </location>
    <ligand>
        <name>Fe cation</name>
        <dbReference type="ChEBI" id="CHEBI:24875"/>
    </ligand>
</feature>
<name>A0A7K0EIQ1_9BACT</name>
<dbReference type="GO" id="GO:0005506">
    <property type="term" value="F:iron ion binding"/>
    <property type="evidence" value="ECO:0007669"/>
    <property type="project" value="UniProtKB-UniRule"/>
</dbReference>
<dbReference type="CDD" id="cd24133">
    <property type="entry name" value="ASKHA_NBD_TsaD_bac"/>
    <property type="match status" value="1"/>
</dbReference>
<dbReference type="NCBIfam" id="TIGR00329">
    <property type="entry name" value="gcp_kae1"/>
    <property type="match status" value="1"/>
</dbReference>
<comment type="similarity">
    <text evidence="8">Belongs to the KAE1 / TsaD family.</text>
</comment>
<evidence type="ECO:0000256" key="8">
    <source>
        <dbReference type="HAMAP-Rule" id="MF_01445"/>
    </source>
</evidence>
<dbReference type="Gene3D" id="3.30.420.40">
    <property type="match status" value="2"/>
</dbReference>
<comment type="catalytic activity">
    <reaction evidence="7 8">
        <text>L-threonylcarbamoyladenylate + adenosine(37) in tRNA = N(6)-L-threonylcarbamoyladenosine(37) in tRNA + AMP + H(+)</text>
        <dbReference type="Rhea" id="RHEA:37059"/>
        <dbReference type="Rhea" id="RHEA-COMP:10162"/>
        <dbReference type="Rhea" id="RHEA-COMP:10163"/>
        <dbReference type="ChEBI" id="CHEBI:15378"/>
        <dbReference type="ChEBI" id="CHEBI:73682"/>
        <dbReference type="ChEBI" id="CHEBI:74411"/>
        <dbReference type="ChEBI" id="CHEBI:74418"/>
        <dbReference type="ChEBI" id="CHEBI:456215"/>
        <dbReference type="EC" id="2.3.1.234"/>
    </reaction>
</comment>
<comment type="subcellular location">
    <subcellularLocation>
        <location evidence="8">Cytoplasm</location>
    </subcellularLocation>
</comment>
<dbReference type="GO" id="GO:0061711">
    <property type="term" value="F:tRNA N(6)-L-threonylcarbamoyladenine synthase activity"/>
    <property type="evidence" value="ECO:0007669"/>
    <property type="project" value="UniProtKB-EC"/>
</dbReference>
<evidence type="ECO:0000256" key="3">
    <source>
        <dbReference type="ARBA" id="ARBA00022694"/>
    </source>
</evidence>
<keyword evidence="2 8" id="KW-0808">Transferase</keyword>
<dbReference type="FunFam" id="3.30.420.40:FF:000040">
    <property type="entry name" value="tRNA N6-adenosine threonylcarbamoyltransferase"/>
    <property type="match status" value="1"/>
</dbReference>
<dbReference type="PANTHER" id="PTHR11735:SF6">
    <property type="entry name" value="TRNA N6-ADENOSINE THREONYLCARBAMOYLTRANSFERASE, MITOCHONDRIAL"/>
    <property type="match status" value="1"/>
</dbReference>
<reference evidence="10 11" key="1">
    <citation type="journal article" date="2018" name="Antonie Van Leeuwenhoek">
        <title>Larkinella terrae sp. nov., isolated from soil on Jeju Island, South Korea.</title>
        <authorList>
            <person name="Ten L.N."/>
            <person name="Jeon J."/>
            <person name="Park S.J."/>
            <person name="Park S."/>
            <person name="Lee S.Y."/>
            <person name="Kim M.K."/>
            <person name="Jung H.Y."/>
        </authorList>
    </citation>
    <scope>NUCLEOTIDE SEQUENCE [LARGE SCALE GENOMIC DNA]</scope>
    <source>
        <strain evidence="10 11">KCTC 52001</strain>
    </source>
</reference>
<keyword evidence="5 8" id="KW-0408">Iron</keyword>
<feature type="binding site" evidence="8">
    <location>
        <position position="109"/>
    </location>
    <ligand>
        <name>Fe cation</name>
        <dbReference type="ChEBI" id="CHEBI:24875"/>
    </ligand>
</feature>
<evidence type="ECO:0000256" key="4">
    <source>
        <dbReference type="ARBA" id="ARBA00022723"/>
    </source>
</evidence>
<dbReference type="PRINTS" id="PR00789">
    <property type="entry name" value="OSIALOPTASE"/>
</dbReference>
<evidence type="ECO:0000256" key="7">
    <source>
        <dbReference type="ARBA" id="ARBA00048117"/>
    </source>
</evidence>
<evidence type="ECO:0000256" key="5">
    <source>
        <dbReference type="ARBA" id="ARBA00023004"/>
    </source>
</evidence>
<feature type="binding site" evidence="8">
    <location>
        <begin position="133"/>
        <end position="137"/>
    </location>
    <ligand>
        <name>substrate</name>
    </ligand>
</feature>
<dbReference type="InterPro" id="IPR017860">
    <property type="entry name" value="Peptidase_M22_CS"/>
</dbReference>
<dbReference type="InterPro" id="IPR000905">
    <property type="entry name" value="Gcp-like_dom"/>
</dbReference>
<feature type="binding site" evidence="8">
    <location>
        <position position="183"/>
    </location>
    <ligand>
        <name>substrate</name>
    </ligand>
</feature>
<sequence>MTILAIESSCDETSAAVSVNGKIQSNVVATQLIHEQYGGVVPELASRVHQQRIVPVVERALSQANIQKNALNAVAFTRGPGLLGSLLVGTSFAKAFALALDIPLIEVHHMQAHVLAHFIDEHHFPKFPFLCLTVSGGHTQIMLVRDYLDMEIIGQTQDDAVGEAFDKTAKLLNLPYPGGPLIDRYAQQGNPLAFPFPEVEMPGLDFSFSGIKTAFLYFLQKQTRANPDFIAQNLPDICASIQRTLIKILLTKLRKAARQTGIREIALAGGVSANSGLRARLTEMGQEEGWNVYIPKFEYCTDNAAMIAMAAHFKYLKGEFTSQEVSPMPRWSIG</sequence>
<evidence type="ECO:0000313" key="10">
    <source>
        <dbReference type="EMBL" id="MRS61729.1"/>
    </source>
</evidence>
<dbReference type="OrthoDB" id="9806197at2"/>
<gene>
    <name evidence="8 10" type="primary">tsaD</name>
    <name evidence="10" type="ORF">GJJ30_10565</name>
</gene>
<keyword evidence="1 8" id="KW-0963">Cytoplasm</keyword>
<comment type="function">
    <text evidence="8">Required for the formation of a threonylcarbamoyl group on adenosine at position 37 (t(6)A37) in tRNAs that read codons beginning with adenine. Is involved in the transfer of the threonylcarbamoyl moiety of threonylcarbamoyl-AMP (TC-AMP) to the N6 group of A37, together with TsaE and TsaB. TsaD likely plays a direct catalytic role in this reaction.</text>
</comment>
<dbReference type="EC" id="2.3.1.234" evidence="8"/>
<dbReference type="NCBIfam" id="TIGR03723">
    <property type="entry name" value="T6A_TsaD_YgjD"/>
    <property type="match status" value="1"/>
</dbReference>
<dbReference type="InterPro" id="IPR017861">
    <property type="entry name" value="KAE1/TsaD"/>
</dbReference>
<evidence type="ECO:0000313" key="11">
    <source>
        <dbReference type="Proteomes" id="UP000441754"/>
    </source>
</evidence>
<keyword evidence="11" id="KW-1185">Reference proteome</keyword>
<keyword evidence="6 8" id="KW-0012">Acyltransferase</keyword>
<dbReference type="AlphaFoldDB" id="A0A7K0EIQ1"/>
<evidence type="ECO:0000259" key="9">
    <source>
        <dbReference type="Pfam" id="PF00814"/>
    </source>
</evidence>
<dbReference type="PROSITE" id="PS01016">
    <property type="entry name" value="GLYCOPROTEASE"/>
    <property type="match status" value="1"/>
</dbReference>
<feature type="binding site" evidence="8">
    <location>
        <position position="302"/>
    </location>
    <ligand>
        <name>Fe cation</name>
        <dbReference type="ChEBI" id="CHEBI:24875"/>
    </ligand>
</feature>
<feature type="domain" description="Gcp-like" evidence="9">
    <location>
        <begin position="22"/>
        <end position="308"/>
    </location>
</feature>
<protein>
    <recommendedName>
        <fullName evidence="8">tRNA N6-adenosine threonylcarbamoyltransferase</fullName>
        <ecNumber evidence="8">2.3.1.234</ecNumber>
    </recommendedName>
    <alternativeName>
        <fullName evidence="8">N6-L-threonylcarbamoyladenine synthase</fullName>
        <shortName evidence="8">t(6)A synthase</shortName>
    </alternativeName>
    <alternativeName>
        <fullName evidence="8">t(6)A37 threonylcarbamoyladenosine biosynthesis protein TsaD</fullName>
    </alternativeName>
    <alternativeName>
        <fullName evidence="8">tRNA threonylcarbamoyladenosine biosynthesis protein TsaD</fullName>
    </alternativeName>
</protein>
<dbReference type="FunFam" id="3.30.420.40:FF:000012">
    <property type="entry name" value="tRNA N6-adenosine threonylcarbamoyltransferase"/>
    <property type="match status" value="1"/>
</dbReference>
<dbReference type="PANTHER" id="PTHR11735">
    <property type="entry name" value="TRNA N6-ADENOSINE THREONYLCARBAMOYLTRANSFERASE"/>
    <property type="match status" value="1"/>
</dbReference>
<organism evidence="10 11">
    <name type="scientific">Larkinella terrae</name>
    <dbReference type="NCBI Taxonomy" id="2025311"/>
    <lineage>
        <taxon>Bacteria</taxon>
        <taxon>Pseudomonadati</taxon>
        <taxon>Bacteroidota</taxon>
        <taxon>Cytophagia</taxon>
        <taxon>Cytophagales</taxon>
        <taxon>Spirosomataceae</taxon>
        <taxon>Larkinella</taxon>
    </lineage>
</organism>
<accession>A0A7K0EIQ1</accession>
<dbReference type="HAMAP" id="MF_01445">
    <property type="entry name" value="TsaD"/>
    <property type="match status" value="1"/>
</dbReference>
<evidence type="ECO:0000256" key="1">
    <source>
        <dbReference type="ARBA" id="ARBA00022490"/>
    </source>
</evidence>
<dbReference type="EMBL" id="WJXZ01000006">
    <property type="protein sequence ID" value="MRS61729.1"/>
    <property type="molecule type" value="Genomic_DNA"/>
</dbReference>
<comment type="caution">
    <text evidence="10">The sequence shown here is derived from an EMBL/GenBank/DDBJ whole genome shotgun (WGS) entry which is preliminary data.</text>
</comment>
<feature type="binding site" evidence="8">
    <location>
        <position position="179"/>
    </location>
    <ligand>
        <name>substrate</name>
    </ligand>
</feature>
<dbReference type="GO" id="GO:0005737">
    <property type="term" value="C:cytoplasm"/>
    <property type="evidence" value="ECO:0007669"/>
    <property type="project" value="UniProtKB-SubCell"/>
</dbReference>
<keyword evidence="3 8" id="KW-0819">tRNA processing</keyword>
<feature type="binding site" evidence="8">
    <location>
        <position position="274"/>
    </location>
    <ligand>
        <name>substrate</name>
    </ligand>
</feature>
<evidence type="ECO:0000256" key="2">
    <source>
        <dbReference type="ARBA" id="ARBA00022679"/>
    </source>
</evidence>
<evidence type="ECO:0000256" key="6">
    <source>
        <dbReference type="ARBA" id="ARBA00023315"/>
    </source>
</evidence>
<dbReference type="RefSeq" id="WP_154175122.1">
    <property type="nucleotide sequence ID" value="NZ_WJXZ01000006.1"/>
</dbReference>